<dbReference type="Pfam" id="PF11684">
    <property type="entry name" value="DUF3280"/>
    <property type="match status" value="1"/>
</dbReference>
<comment type="caution">
    <text evidence="2">The sequence shown here is derived from an EMBL/GenBank/DDBJ whole genome shotgun (WGS) entry which is preliminary data.</text>
</comment>
<gene>
    <name evidence="2" type="ORF">EV667_2842</name>
</gene>
<evidence type="ECO:0000256" key="1">
    <source>
        <dbReference type="SAM" id="SignalP"/>
    </source>
</evidence>
<reference evidence="2 3" key="1">
    <citation type="submission" date="2019-03" db="EMBL/GenBank/DDBJ databases">
        <title>Genomic Encyclopedia of Type Strains, Phase IV (KMG-IV): sequencing the most valuable type-strain genomes for metagenomic binning, comparative biology and taxonomic classification.</title>
        <authorList>
            <person name="Goeker M."/>
        </authorList>
    </citation>
    <scope>NUCLEOTIDE SEQUENCE [LARGE SCALE GENOMIC DNA]</scope>
    <source>
        <strain evidence="2 3">DSM 101</strain>
    </source>
</reference>
<dbReference type="EMBL" id="SMFY01000002">
    <property type="protein sequence ID" value="TCK28829.1"/>
    <property type="molecule type" value="Genomic_DNA"/>
</dbReference>
<proteinExistence type="predicted"/>
<accession>A0A4R1I7T5</accession>
<keyword evidence="3" id="KW-1185">Reference proteome</keyword>
<keyword evidence="1" id="KW-0732">Signal</keyword>
<evidence type="ECO:0000313" key="3">
    <source>
        <dbReference type="Proteomes" id="UP000295030"/>
    </source>
</evidence>
<dbReference type="RefSeq" id="WP_245516143.1">
    <property type="nucleotide sequence ID" value="NZ_SMFY01000002.1"/>
</dbReference>
<feature type="chain" id="PRO_5020672471" evidence="1">
    <location>
        <begin position="31"/>
        <end position="172"/>
    </location>
</feature>
<name>A0A4R1I7T5_ANCAQ</name>
<evidence type="ECO:0000313" key="2">
    <source>
        <dbReference type="EMBL" id="TCK28829.1"/>
    </source>
</evidence>
<protein>
    <submittedName>
        <fullName evidence="2">Uncharacterized protein DUF2380</fullName>
    </submittedName>
</protein>
<organism evidence="2 3">
    <name type="scientific">Ancylobacter aquaticus</name>
    <dbReference type="NCBI Taxonomy" id="100"/>
    <lineage>
        <taxon>Bacteria</taxon>
        <taxon>Pseudomonadati</taxon>
        <taxon>Pseudomonadota</taxon>
        <taxon>Alphaproteobacteria</taxon>
        <taxon>Hyphomicrobiales</taxon>
        <taxon>Xanthobacteraceae</taxon>
        <taxon>Ancylobacter</taxon>
    </lineage>
</organism>
<dbReference type="AlphaFoldDB" id="A0A4R1I7T5"/>
<feature type="signal peptide" evidence="1">
    <location>
        <begin position="1"/>
        <end position="30"/>
    </location>
</feature>
<dbReference type="Proteomes" id="UP000295030">
    <property type="component" value="Unassembled WGS sequence"/>
</dbReference>
<sequence length="172" mass="18481">MLSYRARVVHRVPALCAVLLALAPAGLVRAAEPARVAVADIGFTDSSGEARDQRSQHEARRQALTRDVGADIARAGKLDSLALPCEGACQLDAQGVDALRQRAQEAGAGFLLVGSVHKMSTLVLSMRVAVLEAATGRLVFERLLSFRGDNDEGWRHAGDYVAREVVEQLPIR</sequence>
<dbReference type="InterPro" id="IPR021698">
    <property type="entry name" value="DUF3280"/>
</dbReference>